<dbReference type="PROSITE" id="PS50943">
    <property type="entry name" value="HTH_CROC1"/>
    <property type="match status" value="1"/>
</dbReference>
<dbReference type="Pfam" id="PF01381">
    <property type="entry name" value="HTH_3"/>
    <property type="match status" value="1"/>
</dbReference>
<dbReference type="GO" id="GO:0003700">
    <property type="term" value="F:DNA-binding transcription factor activity"/>
    <property type="evidence" value="ECO:0007669"/>
    <property type="project" value="TreeGrafter"/>
</dbReference>
<dbReference type="SMART" id="SM00530">
    <property type="entry name" value="HTH_XRE"/>
    <property type="match status" value="1"/>
</dbReference>
<dbReference type="GO" id="GO:0005829">
    <property type="term" value="C:cytosol"/>
    <property type="evidence" value="ECO:0007669"/>
    <property type="project" value="TreeGrafter"/>
</dbReference>
<proteinExistence type="predicted"/>
<dbReference type="InterPro" id="IPR050807">
    <property type="entry name" value="TransReg_Diox_bact_type"/>
</dbReference>
<dbReference type="PANTHER" id="PTHR46797:SF1">
    <property type="entry name" value="METHYLPHOSPHONATE SYNTHASE"/>
    <property type="match status" value="1"/>
</dbReference>
<name>A0A4U9YU57_9STRE</name>
<dbReference type="SUPFAM" id="SSF47413">
    <property type="entry name" value="lambda repressor-like DNA-binding domains"/>
    <property type="match status" value="1"/>
</dbReference>
<dbReference type="Proteomes" id="UP000304914">
    <property type="component" value="Chromosome"/>
</dbReference>
<evidence type="ECO:0000313" key="3">
    <source>
        <dbReference type="EMBL" id="VTS30034.1"/>
    </source>
</evidence>
<keyword evidence="1" id="KW-0238">DNA-binding</keyword>
<accession>A0A4U9YU57</accession>
<dbReference type="PANTHER" id="PTHR46797">
    <property type="entry name" value="HTH-TYPE TRANSCRIPTIONAL REGULATOR"/>
    <property type="match status" value="1"/>
</dbReference>
<evidence type="ECO:0000259" key="2">
    <source>
        <dbReference type="PROSITE" id="PS50943"/>
    </source>
</evidence>
<dbReference type="CDD" id="cd00093">
    <property type="entry name" value="HTH_XRE"/>
    <property type="match status" value="1"/>
</dbReference>
<dbReference type="InterPro" id="IPR001387">
    <property type="entry name" value="Cro/C1-type_HTH"/>
</dbReference>
<feature type="domain" description="HTH cro/C1-type" evidence="2">
    <location>
        <begin position="23"/>
        <end position="77"/>
    </location>
</feature>
<organism evidence="3 4">
    <name type="scientific">Streptococcus pseudoporcinus</name>
    <dbReference type="NCBI Taxonomy" id="361101"/>
    <lineage>
        <taxon>Bacteria</taxon>
        <taxon>Bacillati</taxon>
        <taxon>Bacillota</taxon>
        <taxon>Bacilli</taxon>
        <taxon>Lactobacillales</taxon>
        <taxon>Streptococcaceae</taxon>
        <taxon>Streptococcus</taxon>
    </lineage>
</organism>
<dbReference type="InterPro" id="IPR010982">
    <property type="entry name" value="Lambda_DNA-bd_dom_sf"/>
</dbReference>
<gene>
    <name evidence="3" type="ORF">NCTC5385_01477</name>
</gene>
<dbReference type="Gene3D" id="1.10.260.40">
    <property type="entry name" value="lambda repressor-like DNA-binding domains"/>
    <property type="match status" value="1"/>
</dbReference>
<dbReference type="EMBL" id="LR594035">
    <property type="protein sequence ID" value="VTS30034.1"/>
    <property type="molecule type" value="Genomic_DNA"/>
</dbReference>
<sequence length="85" mass="9691">MYDMFEKDLGGIILEEFQICNSVSTIRKKRGYTQMELAKITKFSQQYISNVENGKIIPSISKAIVLAQALGVCYGELFFKCRTIE</sequence>
<protein>
    <submittedName>
        <fullName evidence="3">CI repressor</fullName>
    </submittedName>
</protein>
<evidence type="ECO:0000313" key="4">
    <source>
        <dbReference type="Proteomes" id="UP000304914"/>
    </source>
</evidence>
<dbReference type="AlphaFoldDB" id="A0A4U9YU57"/>
<evidence type="ECO:0000256" key="1">
    <source>
        <dbReference type="ARBA" id="ARBA00023125"/>
    </source>
</evidence>
<reference evidence="3 4" key="1">
    <citation type="submission" date="2019-05" db="EMBL/GenBank/DDBJ databases">
        <authorList>
            <consortium name="Pathogen Informatics"/>
        </authorList>
    </citation>
    <scope>NUCLEOTIDE SEQUENCE [LARGE SCALE GENOMIC DNA]</scope>
    <source>
        <strain evidence="3 4">NCTC5385</strain>
    </source>
</reference>
<dbReference type="GO" id="GO:0003677">
    <property type="term" value="F:DNA binding"/>
    <property type="evidence" value="ECO:0007669"/>
    <property type="project" value="UniProtKB-KW"/>
</dbReference>